<dbReference type="InterPro" id="IPR036237">
    <property type="entry name" value="Xyl_isomerase-like_sf"/>
</dbReference>
<dbReference type="InterPro" id="IPR050312">
    <property type="entry name" value="IolE/XylAMocC-like"/>
</dbReference>
<keyword evidence="3" id="KW-1185">Reference proteome</keyword>
<evidence type="ECO:0000313" key="2">
    <source>
        <dbReference type="EMBL" id="GAA3641038.1"/>
    </source>
</evidence>
<protein>
    <submittedName>
        <fullName evidence="2">Sugar phosphate isomerase/epimerase</fullName>
    </submittedName>
</protein>
<dbReference type="PANTHER" id="PTHR12110:SF21">
    <property type="entry name" value="XYLOSE ISOMERASE-LIKE TIM BARREL DOMAIN-CONTAINING PROTEIN"/>
    <property type="match status" value="1"/>
</dbReference>
<dbReference type="GO" id="GO:0016853">
    <property type="term" value="F:isomerase activity"/>
    <property type="evidence" value="ECO:0007669"/>
    <property type="project" value="UniProtKB-KW"/>
</dbReference>
<accession>A0ABP7AVH4</accession>
<dbReference type="Proteomes" id="UP001501490">
    <property type="component" value="Unassembled WGS sequence"/>
</dbReference>
<organism evidence="2 3">
    <name type="scientific">Microlunatus ginsengisoli</name>
    <dbReference type="NCBI Taxonomy" id="363863"/>
    <lineage>
        <taxon>Bacteria</taxon>
        <taxon>Bacillati</taxon>
        <taxon>Actinomycetota</taxon>
        <taxon>Actinomycetes</taxon>
        <taxon>Propionibacteriales</taxon>
        <taxon>Propionibacteriaceae</taxon>
        <taxon>Microlunatus</taxon>
    </lineage>
</organism>
<name>A0ABP7AVH4_9ACTN</name>
<dbReference type="Pfam" id="PF01261">
    <property type="entry name" value="AP_endonuc_2"/>
    <property type="match status" value="1"/>
</dbReference>
<comment type="caution">
    <text evidence="2">The sequence shown here is derived from an EMBL/GenBank/DDBJ whole genome shotgun (WGS) entry which is preliminary data.</text>
</comment>
<dbReference type="EMBL" id="BAABAB010000051">
    <property type="protein sequence ID" value="GAA3641038.1"/>
    <property type="molecule type" value="Genomic_DNA"/>
</dbReference>
<reference evidence="3" key="1">
    <citation type="journal article" date="2019" name="Int. J. Syst. Evol. Microbiol.">
        <title>The Global Catalogue of Microorganisms (GCM) 10K type strain sequencing project: providing services to taxonomists for standard genome sequencing and annotation.</title>
        <authorList>
            <consortium name="The Broad Institute Genomics Platform"/>
            <consortium name="The Broad Institute Genome Sequencing Center for Infectious Disease"/>
            <person name="Wu L."/>
            <person name="Ma J."/>
        </authorList>
    </citation>
    <scope>NUCLEOTIDE SEQUENCE [LARGE SCALE GENOMIC DNA]</scope>
    <source>
        <strain evidence="3">JCM 16929</strain>
    </source>
</reference>
<gene>
    <name evidence="2" type="ORF">GCM10022236_49590</name>
</gene>
<sequence length="321" mass="34830">MPVGRPGGAGRLGRRLTGDVRPEGDEMARIGVMTTEFDAASLEEAAEQIARHGIGCIQLQLGSAIREIPTTDALLRGLDVLGDKINTDLAAYCREVFDGVGIEIAAVDGTYNMVHPDRNRRARNLDHLLRLIDLAPRFGTRIVTVCTGSRDDMMWRRHPANGSEEAWQDLVEQLRTAAAAAEATGVVLAFEPEHNNVIDSAGRARRLMDEVGSPALKVLMDAANIFHAGDLQRMRDHLHEAFELVGGDIVLAHAKDLDHDGDAGGRAAGTGLLDYAGYLAELQAHGFDGAIVLHQLAELMPDRVDEAFRHVRDRAPAGYLD</sequence>
<evidence type="ECO:0000259" key="1">
    <source>
        <dbReference type="Pfam" id="PF01261"/>
    </source>
</evidence>
<dbReference type="SUPFAM" id="SSF51658">
    <property type="entry name" value="Xylose isomerase-like"/>
    <property type="match status" value="1"/>
</dbReference>
<proteinExistence type="predicted"/>
<feature type="domain" description="Xylose isomerase-like TIM barrel" evidence="1">
    <location>
        <begin position="49"/>
        <end position="296"/>
    </location>
</feature>
<dbReference type="InterPro" id="IPR013022">
    <property type="entry name" value="Xyl_isomerase-like_TIM-brl"/>
</dbReference>
<dbReference type="Gene3D" id="3.20.20.150">
    <property type="entry name" value="Divalent-metal-dependent TIM barrel enzymes"/>
    <property type="match status" value="1"/>
</dbReference>
<evidence type="ECO:0000313" key="3">
    <source>
        <dbReference type="Proteomes" id="UP001501490"/>
    </source>
</evidence>
<keyword evidence="2" id="KW-0413">Isomerase</keyword>
<dbReference type="PANTHER" id="PTHR12110">
    <property type="entry name" value="HYDROXYPYRUVATE ISOMERASE"/>
    <property type="match status" value="1"/>
</dbReference>